<dbReference type="InterPro" id="IPR001943">
    <property type="entry name" value="UVR_dom"/>
</dbReference>
<feature type="domain" description="UVR" evidence="10">
    <location>
        <begin position="489"/>
        <end position="524"/>
    </location>
</feature>
<evidence type="ECO:0000256" key="9">
    <source>
        <dbReference type="SAM" id="MobiDB-lite"/>
    </source>
</evidence>
<dbReference type="Pfam" id="PF12719">
    <property type="entry name" value="Cnd3"/>
    <property type="match status" value="1"/>
</dbReference>
<dbReference type="InterPro" id="IPR025977">
    <property type="entry name" value="Cnd3_C"/>
</dbReference>
<evidence type="ECO:0000256" key="1">
    <source>
        <dbReference type="ARBA" id="ARBA00004286"/>
    </source>
</evidence>
<evidence type="ECO:0000313" key="11">
    <source>
        <dbReference type="EnsemblMetazoa" id="XP_019757818.1"/>
    </source>
</evidence>
<proteinExistence type="inferred from homology"/>
<keyword evidence="12" id="KW-1185">Reference proteome</keyword>
<dbReference type="SUPFAM" id="SSF48371">
    <property type="entry name" value="ARM repeat"/>
    <property type="match status" value="1"/>
</dbReference>
<dbReference type="KEGG" id="dpa:109536166"/>
<evidence type="ECO:0000259" key="10">
    <source>
        <dbReference type="PROSITE" id="PS50151"/>
    </source>
</evidence>
<evidence type="ECO:0000256" key="4">
    <source>
        <dbReference type="ARBA" id="ARBA00022618"/>
    </source>
</evidence>
<feature type="compositionally biased region" description="Acidic residues" evidence="9">
    <location>
        <begin position="891"/>
        <end position="915"/>
    </location>
</feature>
<dbReference type="GO" id="GO:0005737">
    <property type="term" value="C:cytoplasm"/>
    <property type="evidence" value="ECO:0007669"/>
    <property type="project" value="TreeGrafter"/>
</dbReference>
<dbReference type="PANTHER" id="PTHR14418">
    <property type="entry name" value="CONDENSIN COMPLEX SUBUNIT 3-RELATED"/>
    <property type="match status" value="1"/>
</dbReference>
<dbReference type="Proteomes" id="UP000019118">
    <property type="component" value="Unassembled WGS sequence"/>
</dbReference>
<feature type="coiled-coil region" evidence="8">
    <location>
        <begin position="485"/>
        <end position="531"/>
    </location>
</feature>
<keyword evidence="5" id="KW-0498">Mitosis</keyword>
<sequence length="923" mass="105175">MMKKYMNENMPVEMIIDLLDAAQKTPGCHQKNSFLLKKIYQQSDFEPFWNVFTSVIKGILKIDYKQKDVYVGRMFDFISLYCTTLTKAKTSDDERGIDDPLIHKLLHYLLKTSSASSDSICFRSYQLLNKILNCLTEYEMTDDLFAYMQSVLIDRLLDDNSAIRLQTIDAICRFQDPTNPTDPVIERFIMLLHDSVALVRQRCVENIVVRPDSIKGIVERINDVNVNVRLAAFKRLSKCVKSIKISDRREILFAAVYGKDSKVSKCIYAELLPAWWETYDCDILKLMLSIRLDGDETDIKETSKLFDIMLNNFFFKGRPQNKLVAVLPLTNEKLIPYEQLNVEILSYWRALVSLFTKNNEFELYVENVIPDVAIFCEYIKDYLSSQTDETYLIQQYIMQELFLIIRTYDLSDSYSAKSVHMLIEHFLKNAILVDDTIEVITGTLQLIFPDCEAQSQVVMKIISDLLYPVDADGELEQQLDKDVQLAKLKVELSTLRNDLDEAIAKTDFQKAAELKDAIQLVSAEVKEFENAVPAPIQAKTQDIPTICKCLDISWALLRSYKKSNLTTTLKHMQTEFVTNLLIHEHEAVRFKALRSYAVCCVHDKTTACTGIHVFALPIFAYQGGQECESRTLITCISAISDLLRLYGSDLLPSPDRDQLSDSVNEEHVTIFTGGTSLSALVQGLVDLMENEVYEVQLKATEGLCKLILDERISSPIVISRLILKWCNPVIEEELGTRSLQQFIGHVLEKVPNLNSSHEQLEEAVFNTIETLARAPQTSPLSKVDINGIAKFLLALCKVSRQSSQLQSNIALALCIKINQAPQDKMCIIFSKMLLMLDLVENQRILREMVPLLEDAREYTSKTIRLKLTKMLSNINEKLVIEPGCLSEISEESSFDLDDETCGSEEKEVDEEEMQENDSVSTTA</sequence>
<dbReference type="EnsemblMetazoa" id="XM_019902259.1">
    <property type="protein sequence ID" value="XP_019757818.1"/>
    <property type="gene ID" value="LOC109536166"/>
</dbReference>
<dbReference type="GO" id="GO:0051301">
    <property type="term" value="P:cell division"/>
    <property type="evidence" value="ECO:0007669"/>
    <property type="project" value="UniProtKB-KW"/>
</dbReference>
<evidence type="ECO:0000256" key="6">
    <source>
        <dbReference type="ARBA" id="ARBA00023067"/>
    </source>
</evidence>
<reference evidence="11" key="2">
    <citation type="submission" date="2024-08" db="UniProtKB">
        <authorList>
            <consortium name="EnsemblMetazoa"/>
        </authorList>
    </citation>
    <scope>IDENTIFICATION</scope>
</reference>
<keyword evidence="3" id="KW-0158">Chromosome</keyword>
<keyword evidence="4" id="KW-0132">Cell division</keyword>
<evidence type="ECO:0000256" key="8">
    <source>
        <dbReference type="SAM" id="Coils"/>
    </source>
</evidence>
<dbReference type="Gene3D" id="1.25.10.10">
    <property type="entry name" value="Leucine-rich Repeat Variant"/>
    <property type="match status" value="1"/>
</dbReference>
<evidence type="ECO:0000256" key="7">
    <source>
        <dbReference type="ARBA" id="ARBA00023306"/>
    </source>
</evidence>
<feature type="region of interest" description="Disordered" evidence="9">
    <location>
        <begin position="891"/>
        <end position="923"/>
    </location>
</feature>
<evidence type="ECO:0000256" key="3">
    <source>
        <dbReference type="ARBA" id="ARBA00022454"/>
    </source>
</evidence>
<protein>
    <recommendedName>
        <fullName evidence="10">UVR domain-containing protein</fullName>
    </recommendedName>
</protein>
<dbReference type="PANTHER" id="PTHR14418:SF5">
    <property type="entry name" value="CONDENSIN COMPLEX SUBUNIT 3"/>
    <property type="match status" value="1"/>
</dbReference>
<dbReference type="GO" id="GO:0000793">
    <property type="term" value="C:condensed chromosome"/>
    <property type="evidence" value="ECO:0007669"/>
    <property type="project" value="TreeGrafter"/>
</dbReference>
<comment type="similarity">
    <text evidence="2">Belongs to the CND3 (condensin subunit 3) family.</text>
</comment>
<dbReference type="GO" id="GO:0000796">
    <property type="term" value="C:condensin complex"/>
    <property type="evidence" value="ECO:0007669"/>
    <property type="project" value="InterPro"/>
</dbReference>
<reference evidence="12" key="1">
    <citation type="journal article" date="2013" name="Genome Biol.">
        <title>Draft genome of the mountain pine beetle, Dendroctonus ponderosae Hopkins, a major forest pest.</title>
        <authorList>
            <person name="Keeling C.I."/>
            <person name="Yuen M.M."/>
            <person name="Liao N.Y."/>
            <person name="Docking T.R."/>
            <person name="Chan S.K."/>
            <person name="Taylor G.A."/>
            <person name="Palmquist D.L."/>
            <person name="Jackman S.D."/>
            <person name="Nguyen A."/>
            <person name="Li M."/>
            <person name="Henderson H."/>
            <person name="Janes J.K."/>
            <person name="Zhao Y."/>
            <person name="Pandoh P."/>
            <person name="Moore R."/>
            <person name="Sperling F.A."/>
            <person name="Huber D.P."/>
            <person name="Birol I."/>
            <person name="Jones S.J."/>
            <person name="Bohlmann J."/>
        </authorList>
    </citation>
    <scope>NUCLEOTIDE SEQUENCE</scope>
</reference>
<dbReference type="InterPro" id="IPR011989">
    <property type="entry name" value="ARM-like"/>
</dbReference>
<keyword evidence="7" id="KW-0131">Cell cycle</keyword>
<dbReference type="Gene3D" id="4.10.860.10">
    <property type="entry name" value="UVR domain"/>
    <property type="match status" value="1"/>
</dbReference>
<dbReference type="PROSITE" id="PS50151">
    <property type="entry name" value="UVR"/>
    <property type="match status" value="1"/>
</dbReference>
<evidence type="ECO:0000313" key="12">
    <source>
        <dbReference type="Proteomes" id="UP000019118"/>
    </source>
</evidence>
<evidence type="ECO:0000256" key="5">
    <source>
        <dbReference type="ARBA" id="ARBA00022776"/>
    </source>
</evidence>
<evidence type="ECO:0000256" key="2">
    <source>
        <dbReference type="ARBA" id="ARBA00006533"/>
    </source>
</evidence>
<comment type="subcellular location">
    <subcellularLocation>
        <location evidence="1">Chromosome</location>
    </subcellularLocation>
</comment>
<name>A0AAR5P9R0_DENPD</name>
<dbReference type="Pfam" id="PF02151">
    <property type="entry name" value="UVR"/>
    <property type="match status" value="1"/>
</dbReference>
<dbReference type="AlphaFoldDB" id="A0AAR5P9R0"/>
<keyword evidence="8" id="KW-0175">Coiled coil</keyword>
<dbReference type="InterPro" id="IPR016024">
    <property type="entry name" value="ARM-type_fold"/>
</dbReference>
<dbReference type="GO" id="GO:0007076">
    <property type="term" value="P:mitotic chromosome condensation"/>
    <property type="evidence" value="ECO:0007669"/>
    <property type="project" value="InterPro"/>
</dbReference>
<dbReference type="InterPro" id="IPR027165">
    <property type="entry name" value="CND3"/>
</dbReference>
<organism evidence="11 12">
    <name type="scientific">Dendroctonus ponderosae</name>
    <name type="common">Mountain pine beetle</name>
    <dbReference type="NCBI Taxonomy" id="77166"/>
    <lineage>
        <taxon>Eukaryota</taxon>
        <taxon>Metazoa</taxon>
        <taxon>Ecdysozoa</taxon>
        <taxon>Arthropoda</taxon>
        <taxon>Hexapoda</taxon>
        <taxon>Insecta</taxon>
        <taxon>Pterygota</taxon>
        <taxon>Neoptera</taxon>
        <taxon>Endopterygota</taxon>
        <taxon>Coleoptera</taxon>
        <taxon>Polyphaga</taxon>
        <taxon>Cucujiformia</taxon>
        <taxon>Curculionidae</taxon>
        <taxon>Scolytinae</taxon>
        <taxon>Dendroctonus</taxon>
    </lineage>
</organism>
<keyword evidence="6" id="KW-0226">DNA condensation</keyword>
<accession>A0AAR5P9R0</accession>
<dbReference type="GeneID" id="109536166"/>